<dbReference type="InterPro" id="IPR052347">
    <property type="entry name" value="Isochorismatase_Nicotinamidase"/>
</dbReference>
<accession>I0HVD2</accession>
<organism evidence="3 4">
    <name type="scientific">Rubrivivax gelatinosus (strain NBRC 100245 / IL144)</name>
    <dbReference type="NCBI Taxonomy" id="983917"/>
    <lineage>
        <taxon>Bacteria</taxon>
        <taxon>Pseudomonadati</taxon>
        <taxon>Pseudomonadota</taxon>
        <taxon>Betaproteobacteria</taxon>
        <taxon>Burkholderiales</taxon>
        <taxon>Sphaerotilaceae</taxon>
        <taxon>Rubrivivax</taxon>
    </lineage>
</organism>
<dbReference type="HOGENOM" id="CLU_067099_0_0_4"/>
<dbReference type="Gene3D" id="3.40.50.850">
    <property type="entry name" value="Isochorismatase-like"/>
    <property type="match status" value="1"/>
</dbReference>
<dbReference type="eggNOG" id="COG1335">
    <property type="taxonomic scope" value="Bacteria"/>
</dbReference>
<dbReference type="InterPro" id="IPR036380">
    <property type="entry name" value="Isochorismatase-like_sf"/>
</dbReference>
<dbReference type="PANTHER" id="PTHR11080">
    <property type="entry name" value="PYRAZINAMIDASE/NICOTINAMIDASE"/>
    <property type="match status" value="1"/>
</dbReference>
<evidence type="ECO:0008006" key="5">
    <source>
        <dbReference type="Google" id="ProtNLM"/>
    </source>
</evidence>
<dbReference type="KEGG" id="rge:RGE_36300"/>
<dbReference type="AlphaFoldDB" id="I0HVD2"/>
<dbReference type="EMBL" id="AP012320">
    <property type="protein sequence ID" value="BAL96969.1"/>
    <property type="molecule type" value="Genomic_DNA"/>
</dbReference>
<sequence>MSTSPEHLLIIDPQNDFCDLPAAWCGRDPASGATLSPALPVAGAHEDMLRLADYIDHHAERIDAITVTLDSHHRIDVAHPPFWRRADGGDVAAFTAISAQQLRDGVYLPRDPEALPRVLAYLEALDARGRYALMVWPEHCRIGSWGHLVHPAVQAACERWEARRLRPVHYVFKGDNPWTEHYSAFEAEVPDPDDAGTRLNTALLDRLDRAAALVVAGEAGSHCVRASVEDLVEHLPGARPERIVLLTDCMSPVAGFEAQQADFLHRMSARGVALQTSTDRRGPT</sequence>
<dbReference type="PATRIC" id="fig|983917.3.peg.3549"/>
<dbReference type="SUPFAM" id="SSF52499">
    <property type="entry name" value="Isochorismatase-like hydrolases"/>
    <property type="match status" value="1"/>
</dbReference>
<name>I0HVD2_RUBGI</name>
<proteinExistence type="inferred from homology"/>
<dbReference type="GO" id="GO:0016787">
    <property type="term" value="F:hydrolase activity"/>
    <property type="evidence" value="ECO:0007669"/>
    <property type="project" value="UniProtKB-KW"/>
</dbReference>
<keyword evidence="2" id="KW-0378">Hydrolase</keyword>
<evidence type="ECO:0000313" key="4">
    <source>
        <dbReference type="Proteomes" id="UP000007883"/>
    </source>
</evidence>
<reference evidence="3 4" key="1">
    <citation type="journal article" date="2012" name="J. Bacteriol.">
        <title>Complete genome sequence of phototrophic betaproteobacterium Rubrivivax gelatinosus IL144.</title>
        <authorList>
            <person name="Nagashima S."/>
            <person name="Kamimura A."/>
            <person name="Shimizu T."/>
            <person name="Nakamura-isaki S."/>
            <person name="Aono E."/>
            <person name="Sakamoto K."/>
            <person name="Ichikawa N."/>
            <person name="Nakazawa H."/>
            <person name="Sekine M."/>
            <person name="Yamazaki S."/>
            <person name="Fujita N."/>
            <person name="Shimada K."/>
            <person name="Hanada S."/>
            <person name="Nagashima K.V.P."/>
        </authorList>
    </citation>
    <scope>NUCLEOTIDE SEQUENCE [LARGE SCALE GENOMIC DNA]</scope>
    <source>
        <strain evidence="4">NBRC 100245 / IL144</strain>
    </source>
</reference>
<dbReference type="Proteomes" id="UP000007883">
    <property type="component" value="Chromosome"/>
</dbReference>
<dbReference type="RefSeq" id="WP_014429826.1">
    <property type="nucleotide sequence ID" value="NC_017075.1"/>
</dbReference>
<evidence type="ECO:0000313" key="3">
    <source>
        <dbReference type="EMBL" id="BAL96969.1"/>
    </source>
</evidence>
<dbReference type="PANTHER" id="PTHR11080:SF2">
    <property type="entry name" value="LD05707P"/>
    <property type="match status" value="1"/>
</dbReference>
<keyword evidence="4" id="KW-1185">Reference proteome</keyword>
<evidence type="ECO:0000256" key="1">
    <source>
        <dbReference type="ARBA" id="ARBA00006336"/>
    </source>
</evidence>
<protein>
    <recommendedName>
        <fullName evidence="5">Nicotinamidase-related amidase</fullName>
    </recommendedName>
</protein>
<dbReference type="STRING" id="983917.RGE_36300"/>
<evidence type="ECO:0000256" key="2">
    <source>
        <dbReference type="ARBA" id="ARBA00022801"/>
    </source>
</evidence>
<comment type="similarity">
    <text evidence="1">Belongs to the isochorismatase family.</text>
</comment>
<gene>
    <name evidence="3" type="ordered locus">RGE_36300</name>
</gene>